<feature type="transmembrane region" description="Helical" evidence="1">
    <location>
        <begin position="186"/>
        <end position="205"/>
    </location>
</feature>
<dbReference type="RefSeq" id="WP_116569204.1">
    <property type="nucleotide sequence ID" value="NZ_QDKP01000055.1"/>
</dbReference>
<feature type="transmembrane region" description="Helical" evidence="1">
    <location>
        <begin position="66"/>
        <end position="84"/>
    </location>
</feature>
<feature type="transmembrane region" description="Helical" evidence="1">
    <location>
        <begin position="104"/>
        <end position="126"/>
    </location>
</feature>
<organism evidence="2 3">
    <name type="scientific">Caulobacter radicis</name>
    <dbReference type="NCBI Taxonomy" id="2172650"/>
    <lineage>
        <taxon>Bacteria</taxon>
        <taxon>Pseudomonadati</taxon>
        <taxon>Pseudomonadota</taxon>
        <taxon>Alphaproteobacteria</taxon>
        <taxon>Caulobacterales</taxon>
        <taxon>Caulobacteraceae</taxon>
        <taxon>Caulobacter</taxon>
    </lineage>
</organism>
<protein>
    <submittedName>
        <fullName evidence="2">Uncharacterized protein</fullName>
    </submittedName>
</protein>
<evidence type="ECO:0000256" key="1">
    <source>
        <dbReference type="SAM" id="Phobius"/>
    </source>
</evidence>
<keyword evidence="3" id="KW-1185">Reference proteome</keyword>
<gene>
    <name evidence="2" type="ORF">DDF65_19070</name>
</gene>
<dbReference type="Proteomes" id="UP000244913">
    <property type="component" value="Unassembled WGS sequence"/>
</dbReference>
<dbReference type="EMBL" id="QDKP01000055">
    <property type="protein sequence ID" value="PVM74936.1"/>
    <property type="molecule type" value="Genomic_DNA"/>
</dbReference>
<proteinExistence type="predicted"/>
<feature type="transmembrane region" description="Helical" evidence="1">
    <location>
        <begin position="20"/>
        <end position="39"/>
    </location>
</feature>
<reference evidence="2 3" key="1">
    <citation type="submission" date="2018-04" db="EMBL/GenBank/DDBJ databases">
        <title>The genome sequence of Caulobacter sp. 736.</title>
        <authorList>
            <person name="Gao J."/>
            <person name="Sun J."/>
        </authorList>
    </citation>
    <scope>NUCLEOTIDE SEQUENCE [LARGE SCALE GENOMIC DNA]</scope>
    <source>
        <strain evidence="2 3">736</strain>
    </source>
</reference>
<feature type="transmembrane region" description="Helical" evidence="1">
    <location>
        <begin position="225"/>
        <end position="243"/>
    </location>
</feature>
<accession>A0A2T9J3G9</accession>
<evidence type="ECO:0000313" key="3">
    <source>
        <dbReference type="Proteomes" id="UP000244913"/>
    </source>
</evidence>
<feature type="transmembrane region" description="Helical" evidence="1">
    <location>
        <begin position="138"/>
        <end position="165"/>
    </location>
</feature>
<sequence>MDDRFSIAGMFGALGRMLKAHGVGILAIAVVYVLARAVLDLALGRLPNLDDAPVAYAIAADTAGSLIRLALGSLVGGALLHLVLAQRSVSSAASAALSSFPAIYLMAAIISLPAIASTGLAAMIQAPDATLKDMAMTSLLLGLAAEVVGLAIYAFIGPAAAIAVTETRSPRQALGRALQLTKGRRWPLFWIQLGLVVFIIILHAIRAALLALMMKPIGFHPTITSTMHALTGVLSWLVLAAIYRELRRARPGETAA</sequence>
<evidence type="ECO:0000313" key="2">
    <source>
        <dbReference type="EMBL" id="PVM74936.1"/>
    </source>
</evidence>
<keyword evidence="1" id="KW-0812">Transmembrane</keyword>
<keyword evidence="1" id="KW-0472">Membrane</keyword>
<keyword evidence="1" id="KW-1133">Transmembrane helix</keyword>
<dbReference type="AlphaFoldDB" id="A0A2T9J3G9"/>
<name>A0A2T9J3G9_9CAUL</name>
<comment type="caution">
    <text evidence="2">The sequence shown here is derived from an EMBL/GenBank/DDBJ whole genome shotgun (WGS) entry which is preliminary data.</text>
</comment>